<proteinExistence type="inferred from homology"/>
<dbReference type="Pfam" id="PF15060">
    <property type="entry name" value="PPDFL"/>
    <property type="match status" value="1"/>
</dbReference>
<dbReference type="PANTHER" id="PTHR14572">
    <property type="entry name" value="PANCREATIC PROGENITOR CELL DIFFERENTIATION AND PROLIFERATION FACTOR"/>
    <property type="match status" value="1"/>
</dbReference>
<comment type="similarity">
    <text evidence="1">Belongs to the PPDPF family.</text>
</comment>
<sequence length="156" mass="17266">MSSQIFKFSLSGVWIDLLCQWVQLPSVSVPSICCHALRPSGVTIKVSTSLQVTAKAAIPSSGPLMALHDYYWHHLDSTSNNSHLSLPSLSKAHWGHWWASSFLEKSTFPFMAKCWSLQTFGTFPGHQQHSHLFLLLEAMRRHPGGLPGKANTGPQS</sequence>
<reference evidence="3" key="1">
    <citation type="submission" date="2020-12" db="EMBL/GenBank/DDBJ databases">
        <authorList>
            <consortium name="Molecular Ecology Group"/>
        </authorList>
    </citation>
    <scope>NUCLEOTIDE SEQUENCE</scope>
    <source>
        <strain evidence="3">TBG_1078</strain>
    </source>
</reference>
<keyword evidence="2" id="KW-0732">Signal</keyword>
<dbReference type="GO" id="GO:0030154">
    <property type="term" value="P:cell differentiation"/>
    <property type="evidence" value="ECO:0007669"/>
    <property type="project" value="InterPro"/>
</dbReference>
<protein>
    <submittedName>
        <fullName evidence="3">(raccoon dog) hypothetical protein</fullName>
    </submittedName>
</protein>
<name>A0A811ZSR0_NYCPR</name>
<feature type="signal peptide" evidence="2">
    <location>
        <begin position="1"/>
        <end position="19"/>
    </location>
</feature>
<dbReference type="AlphaFoldDB" id="A0A811ZSR0"/>
<accession>A0A811ZSR0</accession>
<dbReference type="InterPro" id="IPR026754">
    <property type="entry name" value="PPDPF"/>
</dbReference>
<evidence type="ECO:0000256" key="1">
    <source>
        <dbReference type="ARBA" id="ARBA00006609"/>
    </source>
</evidence>
<keyword evidence="4" id="KW-1185">Reference proteome</keyword>
<dbReference type="EMBL" id="CAJHUB010000775">
    <property type="protein sequence ID" value="CAD7691681.1"/>
    <property type="molecule type" value="Genomic_DNA"/>
</dbReference>
<evidence type="ECO:0000313" key="3">
    <source>
        <dbReference type="EMBL" id="CAD7691681.1"/>
    </source>
</evidence>
<organism evidence="3 4">
    <name type="scientific">Nyctereutes procyonoides</name>
    <name type="common">Raccoon dog</name>
    <name type="synonym">Canis procyonoides</name>
    <dbReference type="NCBI Taxonomy" id="34880"/>
    <lineage>
        <taxon>Eukaryota</taxon>
        <taxon>Metazoa</taxon>
        <taxon>Chordata</taxon>
        <taxon>Craniata</taxon>
        <taxon>Vertebrata</taxon>
        <taxon>Euteleostomi</taxon>
        <taxon>Mammalia</taxon>
        <taxon>Eutheria</taxon>
        <taxon>Laurasiatheria</taxon>
        <taxon>Carnivora</taxon>
        <taxon>Caniformia</taxon>
        <taxon>Canidae</taxon>
        <taxon>Nyctereutes</taxon>
    </lineage>
</organism>
<comment type="caution">
    <text evidence="3">The sequence shown here is derived from an EMBL/GenBank/DDBJ whole genome shotgun (WGS) entry which is preliminary data.</text>
</comment>
<evidence type="ECO:0000256" key="2">
    <source>
        <dbReference type="SAM" id="SignalP"/>
    </source>
</evidence>
<gene>
    <name evidence="3" type="ORF">NYPRO_LOCUS24475</name>
</gene>
<evidence type="ECO:0000313" key="4">
    <source>
        <dbReference type="Proteomes" id="UP000645828"/>
    </source>
</evidence>
<dbReference type="Proteomes" id="UP000645828">
    <property type="component" value="Unassembled WGS sequence"/>
</dbReference>
<feature type="chain" id="PRO_5032317699" evidence="2">
    <location>
        <begin position="20"/>
        <end position="156"/>
    </location>
</feature>